<accession>A0ABW2YNS3</accession>
<dbReference type="Proteomes" id="UP001597090">
    <property type="component" value="Unassembled WGS sequence"/>
</dbReference>
<reference evidence="2" key="1">
    <citation type="journal article" date="2019" name="Int. J. Syst. Evol. Microbiol.">
        <title>The Global Catalogue of Microorganisms (GCM) 10K type strain sequencing project: providing services to taxonomists for standard genome sequencing and annotation.</title>
        <authorList>
            <consortium name="The Broad Institute Genomics Platform"/>
            <consortium name="The Broad Institute Genome Sequencing Center for Infectious Disease"/>
            <person name="Wu L."/>
            <person name="Ma J."/>
        </authorList>
    </citation>
    <scope>NUCLEOTIDE SEQUENCE [LARGE SCALE GENOMIC DNA]</scope>
    <source>
        <strain evidence="2">CCUG 55491</strain>
    </source>
</reference>
<keyword evidence="2" id="KW-1185">Reference proteome</keyword>
<dbReference type="RefSeq" id="WP_386812287.1">
    <property type="nucleotide sequence ID" value="NZ_JBHTIH010000003.1"/>
</dbReference>
<evidence type="ECO:0000313" key="2">
    <source>
        <dbReference type="Proteomes" id="UP001597090"/>
    </source>
</evidence>
<evidence type="ECO:0000313" key="1">
    <source>
        <dbReference type="EMBL" id="MFD0739285.1"/>
    </source>
</evidence>
<gene>
    <name evidence="1" type="ORF">ACFQZQ_08340</name>
</gene>
<protein>
    <submittedName>
        <fullName evidence="1">Uncharacterized protein</fullName>
    </submittedName>
</protein>
<proteinExistence type="predicted"/>
<organism evidence="1 2">
    <name type="scientific">Lysobacter koreensis</name>
    <dbReference type="NCBI Taxonomy" id="266122"/>
    <lineage>
        <taxon>Bacteria</taxon>
        <taxon>Pseudomonadati</taxon>
        <taxon>Pseudomonadota</taxon>
        <taxon>Gammaproteobacteria</taxon>
        <taxon>Lysobacterales</taxon>
        <taxon>Lysobacteraceae</taxon>
        <taxon>Lysobacter</taxon>
    </lineage>
</organism>
<name>A0ABW2YNS3_9GAMM</name>
<sequence length="54" mass="6184">MAMAGCNPPYELGIDLGNRFGDLRDRFVDLGNRFLDPRDRFVGLDNHFLDLRTA</sequence>
<dbReference type="EMBL" id="JBHTIH010000003">
    <property type="protein sequence ID" value="MFD0739285.1"/>
    <property type="molecule type" value="Genomic_DNA"/>
</dbReference>
<comment type="caution">
    <text evidence="1">The sequence shown here is derived from an EMBL/GenBank/DDBJ whole genome shotgun (WGS) entry which is preliminary data.</text>
</comment>